<name>A0A8B8CQD9_CRAVI</name>
<dbReference type="AlphaFoldDB" id="A0A8B8CQD9"/>
<dbReference type="GO" id="GO:0000166">
    <property type="term" value="F:nucleotide binding"/>
    <property type="evidence" value="ECO:0007669"/>
    <property type="project" value="UniProtKB-KW"/>
</dbReference>
<sequence length="393" mass="46461">MKRSYPEDQKSSDGSKNKFARLERPESKLQTRPSSLFKGSGVFPYFRKPTEIGSLSLDIKRNFYNDRSQLKHYISPKDIFNVRFDLTKGYHNFIEKDENSEEYINDILKWISCNREKFLLEDEKQKSDEEIREIRNLHTDFVCWRGLLTKLLCTPFENRDGWRIAVTLFKGTLYMCEFDTESRKRQKQEMSERQKEMTYWGWKFEQYVTADKPGGVPGTGEAVNNCEAFCTVVRSRLEKHSLLFSGEVDAIDEQAKESCKYVEFKTTRQLDNYRQERNFIKFKLIKWWAQSFLVGIPTIICGYRDDDGVVHSLEKMETLKIPQRAKEERDGWDPVVCFNFLDKFLSHVKRTCTKDDAQTVYLFEWTPPGEITCTVQNPGSRFQFLPQWYTENG</sequence>
<comment type="subcellular location">
    <subcellularLocation>
        <location evidence="2">Nucleus</location>
    </subcellularLocation>
</comment>
<dbReference type="GO" id="GO:0110155">
    <property type="term" value="P:NAD-cap decapping"/>
    <property type="evidence" value="ECO:0007669"/>
    <property type="project" value="TreeGrafter"/>
</dbReference>
<comment type="function">
    <text evidence="2">Decapping enzyme for NAD-capped RNAs: specifically hydrolyzes the nicotinamide adenine dinucleotide (NAD) cap from a subset of RNAs by removing the entire NAD moiety from the 5'-end of an NAD-capped RNA.</text>
</comment>
<keyword evidence="2" id="KW-0694">RNA-binding</keyword>
<proteinExistence type="inferred from homology"/>
<organism evidence="5 6">
    <name type="scientific">Crassostrea virginica</name>
    <name type="common">Eastern oyster</name>
    <dbReference type="NCBI Taxonomy" id="6565"/>
    <lineage>
        <taxon>Eukaryota</taxon>
        <taxon>Metazoa</taxon>
        <taxon>Spiralia</taxon>
        <taxon>Lophotrochozoa</taxon>
        <taxon>Mollusca</taxon>
        <taxon>Bivalvia</taxon>
        <taxon>Autobranchia</taxon>
        <taxon>Pteriomorphia</taxon>
        <taxon>Ostreida</taxon>
        <taxon>Ostreoidea</taxon>
        <taxon>Ostreidae</taxon>
        <taxon>Crassostrea</taxon>
    </lineage>
</organism>
<dbReference type="PANTHER" id="PTHR12395:SF9">
    <property type="entry name" value="DECAPPING AND EXORIBONUCLEASE PROTEIN"/>
    <property type="match status" value="1"/>
</dbReference>
<keyword evidence="5" id="KW-1185">Reference proteome</keyword>
<keyword evidence="2" id="KW-0378">Hydrolase</keyword>
<feature type="domain" description="RAI1-like" evidence="4">
    <location>
        <begin position="47"/>
        <end position="389"/>
    </location>
</feature>
<dbReference type="EC" id="3.6.1.-" evidence="2"/>
<dbReference type="PANTHER" id="PTHR12395">
    <property type="entry name" value="DOM-3 RELATED"/>
    <property type="match status" value="1"/>
</dbReference>
<dbReference type="GO" id="GO:0000956">
    <property type="term" value="P:nuclear-transcribed mRNA catabolic process"/>
    <property type="evidence" value="ECO:0007669"/>
    <property type="project" value="TreeGrafter"/>
</dbReference>
<dbReference type="Pfam" id="PF08652">
    <property type="entry name" value="RAI1"/>
    <property type="match status" value="1"/>
</dbReference>
<keyword evidence="2" id="KW-0539">Nucleus</keyword>
<dbReference type="GeneID" id="111121164"/>
<dbReference type="GO" id="GO:0034353">
    <property type="term" value="F:mRNA 5'-diphosphatase activity"/>
    <property type="evidence" value="ECO:0007669"/>
    <property type="project" value="TreeGrafter"/>
</dbReference>
<evidence type="ECO:0000256" key="2">
    <source>
        <dbReference type="RuleBase" id="RU367113"/>
    </source>
</evidence>
<feature type="region of interest" description="Disordered" evidence="3">
    <location>
        <begin position="1"/>
        <end position="33"/>
    </location>
</feature>
<keyword evidence="2" id="KW-0540">Nuclease</keyword>
<reference evidence="6" key="1">
    <citation type="submission" date="2025-08" db="UniProtKB">
        <authorList>
            <consortium name="RefSeq"/>
        </authorList>
    </citation>
    <scope>IDENTIFICATION</scope>
    <source>
        <tissue evidence="6">Whole sample</tissue>
    </source>
</reference>
<protein>
    <recommendedName>
        <fullName evidence="2">Decapping nuclease</fullName>
        <ecNumber evidence="2">3.6.1.-</ecNumber>
    </recommendedName>
</protein>
<dbReference type="GO" id="GO:0046872">
    <property type="term" value="F:metal ion binding"/>
    <property type="evidence" value="ECO:0007669"/>
    <property type="project" value="UniProtKB-KW"/>
</dbReference>
<evidence type="ECO:0000256" key="3">
    <source>
        <dbReference type="SAM" id="MobiDB-lite"/>
    </source>
</evidence>
<evidence type="ECO:0000256" key="1">
    <source>
        <dbReference type="ARBA" id="ARBA00006562"/>
    </source>
</evidence>
<keyword evidence="2" id="KW-0479">Metal-binding</keyword>
<dbReference type="Proteomes" id="UP000694844">
    <property type="component" value="Chromosome 2"/>
</dbReference>
<keyword evidence="2" id="KW-0547">Nucleotide-binding</keyword>
<gene>
    <name evidence="6" type="primary">LOC111121164</name>
</gene>
<evidence type="ECO:0000313" key="5">
    <source>
        <dbReference type="Proteomes" id="UP000694844"/>
    </source>
</evidence>
<comment type="similarity">
    <text evidence="1 2">Belongs to the DXO/Dom3Z family.</text>
</comment>
<dbReference type="GO" id="GO:0004518">
    <property type="term" value="F:nuclease activity"/>
    <property type="evidence" value="ECO:0007669"/>
    <property type="project" value="UniProtKB-KW"/>
</dbReference>
<dbReference type="OrthoDB" id="10051938at2759"/>
<dbReference type="GO" id="GO:0003723">
    <property type="term" value="F:RNA binding"/>
    <property type="evidence" value="ECO:0007669"/>
    <property type="project" value="UniProtKB-KW"/>
</dbReference>
<evidence type="ECO:0000313" key="6">
    <source>
        <dbReference type="RefSeq" id="XP_022318022.1"/>
    </source>
</evidence>
<dbReference type="InterPro" id="IPR013961">
    <property type="entry name" value="RAI1"/>
</dbReference>
<evidence type="ECO:0000259" key="4">
    <source>
        <dbReference type="Pfam" id="PF08652"/>
    </source>
</evidence>
<dbReference type="GO" id="GO:0005829">
    <property type="term" value="C:cytosol"/>
    <property type="evidence" value="ECO:0007669"/>
    <property type="project" value="TreeGrafter"/>
</dbReference>
<feature type="compositionally biased region" description="Basic and acidic residues" evidence="3">
    <location>
        <begin position="1"/>
        <end position="29"/>
    </location>
</feature>
<dbReference type="KEGG" id="cvn:111121164"/>
<comment type="cofactor">
    <cofactor evidence="2">
        <name>a divalent metal cation</name>
        <dbReference type="ChEBI" id="CHEBI:60240"/>
    </cofactor>
</comment>
<accession>A0A8B8CQD9</accession>
<dbReference type="RefSeq" id="XP_022318022.1">
    <property type="nucleotide sequence ID" value="XM_022462314.1"/>
</dbReference>
<dbReference type="InterPro" id="IPR039039">
    <property type="entry name" value="RAI1-like_fam"/>
</dbReference>
<dbReference type="GO" id="GO:0005634">
    <property type="term" value="C:nucleus"/>
    <property type="evidence" value="ECO:0007669"/>
    <property type="project" value="UniProtKB-SubCell"/>
</dbReference>